<reference evidence="2" key="1">
    <citation type="submission" date="2023-03" db="EMBL/GenBank/DDBJ databases">
        <title>Massive genome expansion in bonnet fungi (Mycena s.s.) driven by repeated elements and novel gene families across ecological guilds.</title>
        <authorList>
            <consortium name="Lawrence Berkeley National Laboratory"/>
            <person name="Harder C.B."/>
            <person name="Miyauchi S."/>
            <person name="Viragh M."/>
            <person name="Kuo A."/>
            <person name="Thoen E."/>
            <person name="Andreopoulos B."/>
            <person name="Lu D."/>
            <person name="Skrede I."/>
            <person name="Drula E."/>
            <person name="Henrissat B."/>
            <person name="Morin E."/>
            <person name="Kohler A."/>
            <person name="Barry K."/>
            <person name="LaButti K."/>
            <person name="Morin E."/>
            <person name="Salamov A."/>
            <person name="Lipzen A."/>
            <person name="Mereny Z."/>
            <person name="Hegedus B."/>
            <person name="Baldrian P."/>
            <person name="Stursova M."/>
            <person name="Weitz H."/>
            <person name="Taylor A."/>
            <person name="Grigoriev I.V."/>
            <person name="Nagy L.G."/>
            <person name="Martin F."/>
            <person name="Kauserud H."/>
        </authorList>
    </citation>
    <scope>NUCLEOTIDE SEQUENCE</scope>
    <source>
        <strain evidence="2">CBHHK002</strain>
    </source>
</reference>
<evidence type="ECO:0000256" key="1">
    <source>
        <dbReference type="SAM" id="MobiDB-lite"/>
    </source>
</evidence>
<name>A0AAD7AII8_9AGAR</name>
<dbReference type="PANTHER" id="PTHR38887:SF1">
    <property type="entry name" value="RAS MODIFICATION PROTEIN ERF4"/>
    <property type="match status" value="1"/>
</dbReference>
<evidence type="ECO:0000313" key="2">
    <source>
        <dbReference type="EMBL" id="KAJ7359636.1"/>
    </source>
</evidence>
<dbReference type="AlphaFoldDB" id="A0AAD7AII8"/>
<feature type="region of interest" description="Disordered" evidence="1">
    <location>
        <begin position="1"/>
        <end position="29"/>
    </location>
</feature>
<dbReference type="EMBL" id="JARIHO010000006">
    <property type="protein sequence ID" value="KAJ7359636.1"/>
    <property type="molecule type" value="Genomic_DNA"/>
</dbReference>
<organism evidence="2 3">
    <name type="scientific">Mycena albidolilacea</name>
    <dbReference type="NCBI Taxonomy" id="1033008"/>
    <lineage>
        <taxon>Eukaryota</taxon>
        <taxon>Fungi</taxon>
        <taxon>Dikarya</taxon>
        <taxon>Basidiomycota</taxon>
        <taxon>Agaricomycotina</taxon>
        <taxon>Agaricomycetes</taxon>
        <taxon>Agaricomycetidae</taxon>
        <taxon>Agaricales</taxon>
        <taxon>Marasmiineae</taxon>
        <taxon>Mycenaceae</taxon>
        <taxon>Mycena</taxon>
    </lineage>
</organism>
<keyword evidence="3" id="KW-1185">Reference proteome</keyword>
<gene>
    <name evidence="2" type="ORF">DFH08DRAFT_846615</name>
</gene>
<protein>
    <submittedName>
        <fullName evidence="2">Uncharacterized protein</fullName>
    </submittedName>
</protein>
<accession>A0AAD7AII8</accession>
<proteinExistence type="predicted"/>
<comment type="caution">
    <text evidence="2">The sequence shown here is derived from an EMBL/GenBank/DDBJ whole genome shotgun (WGS) entry which is preliminary data.</text>
</comment>
<dbReference type="Proteomes" id="UP001218218">
    <property type="component" value="Unassembled WGS sequence"/>
</dbReference>
<dbReference type="PANTHER" id="PTHR38887">
    <property type="entry name" value="CHROMOSOME 21, WHOLE GENOME SHOTGUN SEQUENCE"/>
    <property type="match status" value="1"/>
</dbReference>
<dbReference type="InterPro" id="IPR053221">
    <property type="entry name" value="Burnettramic_acid_biosynth"/>
</dbReference>
<sequence>MSTSVASFSAYQPPAYPPPTSTPDRAVPPSGVHLTRDADYLIQSFLPATEAAPPFKIPKLPLPYCAPQLTPGFDAPFCRAYNPILESVDLPQDQLLAFIDGLNLAMTASPPLRVVNIIGMAIGFVPYHWAMAAGAAIQIGAQSGMRILSKTLTDRYLRTANLRLFKPRGLSVRICTTAAMQHLVMHTPITAAPSKLTRVGRGVGGVLMKLPLPLASVIVHAVADKPPKVPAMNPALVRSKKVLAAQRRVAALEGHALQLDFDVPKAAKAEGVMDTMASWGVKFDSWRDGRKQTKAEELRLQLEREQERTGSSQSSSSSGVGGLLGGLGGLRGRLGAGGGLGGRLGAARRDNHRGAGAQAGGLMGLVGQTGLGSIVLSRVNGGGGAQRRTRGGPLELQVADADLIEHWQSAKVLWVVIMSSEIDQEIEGIELAESQNDEESIDERTWQAEMTVEREDLEFDAEVRQIVAQNEEASHAGK</sequence>
<evidence type="ECO:0000313" key="3">
    <source>
        <dbReference type="Proteomes" id="UP001218218"/>
    </source>
</evidence>